<dbReference type="Pfam" id="PF12840">
    <property type="entry name" value="HTH_20"/>
    <property type="match status" value="1"/>
</dbReference>
<dbReference type="InterPro" id="IPR001845">
    <property type="entry name" value="HTH_ArsR_DNA-bd_dom"/>
</dbReference>
<protein>
    <submittedName>
        <fullName evidence="3">Helix-turn-helix domain-containing protein</fullName>
    </submittedName>
</protein>
<dbReference type="InterPro" id="IPR036390">
    <property type="entry name" value="WH_DNA-bd_sf"/>
</dbReference>
<dbReference type="SUPFAM" id="SSF46785">
    <property type="entry name" value="Winged helix' DNA-binding domain"/>
    <property type="match status" value="1"/>
</dbReference>
<dbReference type="Proteomes" id="UP001265259">
    <property type="component" value="Unassembled WGS sequence"/>
</dbReference>
<dbReference type="InterPro" id="IPR036388">
    <property type="entry name" value="WH-like_DNA-bd_sf"/>
</dbReference>
<evidence type="ECO:0000313" key="3">
    <source>
        <dbReference type="EMBL" id="MDT0684464.1"/>
    </source>
</evidence>
<keyword evidence="4" id="KW-1185">Reference proteome</keyword>
<dbReference type="PROSITE" id="PS50987">
    <property type="entry name" value="HTH_ARSR_2"/>
    <property type="match status" value="1"/>
</dbReference>
<dbReference type="PANTHER" id="PTHR43428">
    <property type="entry name" value="ARSENATE REDUCTASE"/>
    <property type="match status" value="1"/>
</dbReference>
<dbReference type="SMART" id="SM00418">
    <property type="entry name" value="HTH_ARSR"/>
    <property type="match status" value="1"/>
</dbReference>
<comment type="caution">
    <text evidence="3">The sequence shown here is derived from an EMBL/GenBank/DDBJ whole genome shotgun (WGS) entry which is preliminary data.</text>
</comment>
<dbReference type="EMBL" id="JAVRHL010000005">
    <property type="protein sequence ID" value="MDT0684464.1"/>
    <property type="molecule type" value="Genomic_DNA"/>
</dbReference>
<dbReference type="Gene3D" id="3.40.50.2300">
    <property type="match status" value="1"/>
</dbReference>
<reference evidence="3 4" key="1">
    <citation type="submission" date="2023-09" db="EMBL/GenBank/DDBJ databases">
        <authorList>
            <person name="Rey-Velasco X."/>
        </authorList>
    </citation>
    <scope>NUCLEOTIDE SEQUENCE [LARGE SCALE GENOMIC DNA]</scope>
    <source>
        <strain evidence="3 4">F158</strain>
    </source>
</reference>
<organism evidence="3 4">
    <name type="scientific">Tropicimonas omnivorans</name>
    <dbReference type="NCBI Taxonomy" id="3075590"/>
    <lineage>
        <taxon>Bacteria</taxon>
        <taxon>Pseudomonadati</taxon>
        <taxon>Pseudomonadota</taxon>
        <taxon>Alphaproteobacteria</taxon>
        <taxon>Rhodobacterales</taxon>
        <taxon>Roseobacteraceae</taxon>
        <taxon>Tropicimonas</taxon>
    </lineage>
</organism>
<evidence type="ECO:0000313" key="4">
    <source>
        <dbReference type="Proteomes" id="UP001265259"/>
    </source>
</evidence>
<dbReference type="Pfam" id="PF01451">
    <property type="entry name" value="LMWPc"/>
    <property type="match status" value="1"/>
</dbReference>
<dbReference type="PRINTS" id="PR00778">
    <property type="entry name" value="HTHARSR"/>
</dbReference>
<dbReference type="Gene3D" id="1.10.10.10">
    <property type="entry name" value="Winged helix-like DNA-binding domain superfamily/Winged helix DNA-binding domain"/>
    <property type="match status" value="1"/>
</dbReference>
<dbReference type="InterPro" id="IPR011991">
    <property type="entry name" value="ArsR-like_HTH"/>
</dbReference>
<dbReference type="CDD" id="cd16345">
    <property type="entry name" value="LMWP_ArsC"/>
    <property type="match status" value="1"/>
</dbReference>
<proteinExistence type="predicted"/>
<evidence type="ECO:0000259" key="2">
    <source>
        <dbReference type="PROSITE" id="PS50987"/>
    </source>
</evidence>
<dbReference type="InterPro" id="IPR023485">
    <property type="entry name" value="Ptyr_pPase"/>
</dbReference>
<dbReference type="InterPro" id="IPR036196">
    <property type="entry name" value="Ptyr_pPase_sf"/>
</dbReference>
<dbReference type="CDD" id="cd00090">
    <property type="entry name" value="HTH_ARSR"/>
    <property type="match status" value="1"/>
</dbReference>
<dbReference type="RefSeq" id="WP_311694003.1">
    <property type="nucleotide sequence ID" value="NZ_JAVRHL010000005.1"/>
</dbReference>
<evidence type="ECO:0000256" key="1">
    <source>
        <dbReference type="ARBA" id="ARBA00022849"/>
    </source>
</evidence>
<feature type="domain" description="HTH arsR-type" evidence="2">
    <location>
        <begin position="1"/>
        <end position="93"/>
    </location>
</feature>
<dbReference type="PANTHER" id="PTHR43428:SF1">
    <property type="entry name" value="ARSENATE REDUCTASE"/>
    <property type="match status" value="1"/>
</dbReference>
<sequence>MEVIIDQLNALAHPQRLALFRLLMRRYPDAVPAGELGEALAVRQNTLSAYLSTLRQAGLIDQARQGRSLLYSARTAEAGGLVSYLVEECCRGRVDRCADLAVRAPAPAGGYNVLFLCTGNSARSLMAEAILREEAGDRFTAFSAGTRPREHAHPIALDLLRRGGHDVSALHPKDAAMFREADAPRMDFVISVCDRAANEDCPAWPEHPVAAHWGMPDPVLAQGTEAERHLAFAQVHAGLRRRIRAFAALPLDTLDRLSRQHHLDTLAKEPA</sequence>
<dbReference type="SMART" id="SM00226">
    <property type="entry name" value="LMWPc"/>
    <property type="match status" value="1"/>
</dbReference>
<name>A0ABU3DLS1_9RHOB</name>
<keyword evidence="1" id="KW-0059">Arsenical resistance</keyword>
<gene>
    <name evidence="3" type="ORF">RM543_17415</name>
</gene>
<accession>A0ABU3DLS1</accession>
<dbReference type="SUPFAM" id="SSF52788">
    <property type="entry name" value="Phosphotyrosine protein phosphatases I"/>
    <property type="match status" value="1"/>
</dbReference>